<evidence type="ECO:0000313" key="3">
    <source>
        <dbReference type="EMBL" id="ASQ44937.1"/>
    </source>
</evidence>
<evidence type="ECO:0000256" key="2">
    <source>
        <dbReference type="HAMAP-Rule" id="MF_00634"/>
    </source>
</evidence>
<proteinExistence type="inferred from homology"/>
<dbReference type="PANTHER" id="PTHR13420">
    <property type="entry name" value="UPF0235 PROTEIN C15ORF40"/>
    <property type="match status" value="1"/>
</dbReference>
<dbReference type="HAMAP" id="MF_00634">
    <property type="entry name" value="UPF0235"/>
    <property type="match status" value="1"/>
</dbReference>
<dbReference type="AlphaFoldDB" id="A0A222NZB4"/>
<name>A0A222NZB4_9GAMM</name>
<dbReference type="InterPro" id="IPR036591">
    <property type="entry name" value="YggU-like_sf"/>
</dbReference>
<dbReference type="SUPFAM" id="SSF69786">
    <property type="entry name" value="YggU-like"/>
    <property type="match status" value="1"/>
</dbReference>
<dbReference type="Proteomes" id="UP000201728">
    <property type="component" value="Chromosome"/>
</dbReference>
<accession>A0A222NZB4</accession>
<evidence type="ECO:0000256" key="1">
    <source>
        <dbReference type="ARBA" id="ARBA00010364"/>
    </source>
</evidence>
<dbReference type="Gene3D" id="3.30.1200.10">
    <property type="entry name" value="YggU-like"/>
    <property type="match status" value="1"/>
</dbReference>
<dbReference type="EMBL" id="CP016397">
    <property type="protein sequence ID" value="ASQ44937.1"/>
    <property type="molecule type" value="Genomic_DNA"/>
</dbReference>
<dbReference type="NCBIfam" id="TIGR00251">
    <property type="entry name" value="DUF167 family protein"/>
    <property type="match status" value="1"/>
</dbReference>
<dbReference type="KEGG" id="lcd:clem_01870"/>
<evidence type="ECO:0000313" key="4">
    <source>
        <dbReference type="Proteomes" id="UP000201728"/>
    </source>
</evidence>
<comment type="similarity">
    <text evidence="1 2">Belongs to the UPF0235 family.</text>
</comment>
<dbReference type="Pfam" id="PF02594">
    <property type="entry name" value="DUF167"/>
    <property type="match status" value="1"/>
</dbReference>
<keyword evidence="4" id="KW-1185">Reference proteome</keyword>
<dbReference type="SMART" id="SM01152">
    <property type="entry name" value="DUF167"/>
    <property type="match status" value="1"/>
</dbReference>
<dbReference type="GO" id="GO:0005737">
    <property type="term" value="C:cytoplasm"/>
    <property type="evidence" value="ECO:0007669"/>
    <property type="project" value="TreeGrafter"/>
</dbReference>
<protein>
    <recommendedName>
        <fullName evidence="2">UPF0235 protein clem_01870</fullName>
    </recommendedName>
</protein>
<sequence>MNLMSQPLWLKCTSEELTLQVKVKPGAKQNKLFLNTTGRLQISLQASPQEGKANKMLIAYLSQLLRVPQKQISLLHGATSRNKLIRIKIAAKEQDRLIQILSAIS</sequence>
<dbReference type="PANTHER" id="PTHR13420:SF7">
    <property type="entry name" value="UPF0235 PROTEIN C15ORF40"/>
    <property type="match status" value="1"/>
</dbReference>
<reference evidence="3 4" key="1">
    <citation type="submission" date="2016-07" db="EMBL/GenBank/DDBJ databases">
        <authorList>
            <person name="Hassler H."/>
        </authorList>
    </citation>
    <scope>NUCLEOTIDE SEQUENCE [LARGE SCALE GENOMIC DNA]</scope>
    <source>
        <strain evidence="3 4">CDC-D5610</strain>
    </source>
</reference>
<organism evidence="3 4">
    <name type="scientific">Legionella clemsonensis</name>
    <dbReference type="NCBI Taxonomy" id="1867846"/>
    <lineage>
        <taxon>Bacteria</taxon>
        <taxon>Pseudomonadati</taxon>
        <taxon>Pseudomonadota</taxon>
        <taxon>Gammaproteobacteria</taxon>
        <taxon>Legionellales</taxon>
        <taxon>Legionellaceae</taxon>
        <taxon>Legionella</taxon>
    </lineage>
</organism>
<dbReference type="InterPro" id="IPR003746">
    <property type="entry name" value="DUF167"/>
</dbReference>
<gene>
    <name evidence="3" type="ORF">clem_01870</name>
</gene>